<organism evidence="2 3">
    <name type="scientific">Enterococcus dongliensis</name>
    <dbReference type="NCBI Taxonomy" id="2559925"/>
    <lineage>
        <taxon>Bacteria</taxon>
        <taxon>Bacillati</taxon>
        <taxon>Bacillota</taxon>
        <taxon>Bacilli</taxon>
        <taxon>Lactobacillales</taxon>
        <taxon>Enterococcaceae</taxon>
        <taxon>Enterococcus</taxon>
    </lineage>
</organism>
<name>A0AAP5U097_9ENTE</name>
<evidence type="ECO:0000313" key="1">
    <source>
        <dbReference type="EMBL" id="MDT2596495.1"/>
    </source>
</evidence>
<dbReference type="SUPFAM" id="SSF48371">
    <property type="entry name" value="ARM repeat"/>
    <property type="match status" value="1"/>
</dbReference>
<reference evidence="2 4" key="1">
    <citation type="submission" date="2023-03" db="EMBL/GenBank/DDBJ databases">
        <authorList>
            <person name="Shen W."/>
            <person name="Cai J."/>
        </authorList>
    </citation>
    <scope>NUCLEOTIDE SEQUENCE</scope>
    <source>
        <strain evidence="2">P55-2</strain>
        <strain evidence="1 4">P72-2</strain>
    </source>
</reference>
<gene>
    <name evidence="2" type="ORF">P7D36_03025</name>
    <name evidence="1" type="ORF">P7D39_05560</name>
</gene>
<dbReference type="InterPro" id="IPR016024">
    <property type="entry name" value="ARM-type_fold"/>
</dbReference>
<dbReference type="RefSeq" id="WP_311800367.1">
    <property type="nucleotide sequence ID" value="NZ_JARPYR010000008.1"/>
</dbReference>
<dbReference type="InterPro" id="IPR014825">
    <property type="entry name" value="DNA_alkylation"/>
</dbReference>
<sequence length="212" mass="25180">MDALIFPTLAENAEAMAHYMRDQFSFCGVKKPQRAQLEYPYLQASLTLSIPALIHEIFRNYHQTEREYHYYAIDLAQKNIQRFSRAELIELLPLLAEKSWWDSTDAWRKVYSTWGLAHPAELEQIFEWFYQHENYWYRRVAIILQLGFKEQTDTALLTRAILADLTTDEFFIQKAIGWALRDYSKVAPDWVKDFMQQHSLSKLALREGSKYI</sequence>
<dbReference type="Proteomes" id="UP001256547">
    <property type="component" value="Unassembled WGS sequence"/>
</dbReference>
<dbReference type="Pfam" id="PF08713">
    <property type="entry name" value="DNA_alkylation"/>
    <property type="match status" value="1"/>
</dbReference>
<evidence type="ECO:0000313" key="3">
    <source>
        <dbReference type="Proteomes" id="UP001245561"/>
    </source>
</evidence>
<accession>A0AAP5U097</accession>
<dbReference type="EMBL" id="JARPYR010000008">
    <property type="protein sequence ID" value="MDT2596495.1"/>
    <property type="molecule type" value="Genomic_DNA"/>
</dbReference>
<keyword evidence="4" id="KW-1185">Reference proteome</keyword>
<dbReference type="EMBL" id="JARPYT010000003">
    <property type="protein sequence ID" value="MDT2636487.1"/>
    <property type="molecule type" value="Genomic_DNA"/>
</dbReference>
<evidence type="ECO:0000313" key="4">
    <source>
        <dbReference type="Proteomes" id="UP001256547"/>
    </source>
</evidence>
<dbReference type="CDD" id="cd07064">
    <property type="entry name" value="AlkD_like_1"/>
    <property type="match status" value="1"/>
</dbReference>
<evidence type="ECO:0000313" key="2">
    <source>
        <dbReference type="EMBL" id="MDT2636487.1"/>
    </source>
</evidence>
<dbReference type="Proteomes" id="UP001245561">
    <property type="component" value="Unassembled WGS sequence"/>
</dbReference>
<proteinExistence type="predicted"/>
<dbReference type="AlphaFoldDB" id="A0AAP5U097"/>
<dbReference type="PANTHER" id="PTHR34070">
    <property type="entry name" value="ARMADILLO-TYPE FOLD"/>
    <property type="match status" value="1"/>
</dbReference>
<dbReference type="PANTHER" id="PTHR34070:SF1">
    <property type="entry name" value="DNA ALKYLATION REPAIR PROTEIN"/>
    <property type="match status" value="1"/>
</dbReference>
<dbReference type="Gene3D" id="1.20.1660.10">
    <property type="entry name" value="Hypothetical protein (EF3068)"/>
    <property type="match status" value="1"/>
</dbReference>
<protein>
    <submittedName>
        <fullName evidence="2">DNA alkylation repair protein</fullName>
    </submittedName>
</protein>
<comment type="caution">
    <text evidence="2">The sequence shown here is derived from an EMBL/GenBank/DDBJ whole genome shotgun (WGS) entry which is preliminary data.</text>
</comment>
<dbReference type="Gene3D" id="1.25.40.290">
    <property type="entry name" value="ARM repeat domains"/>
    <property type="match status" value="1"/>
</dbReference>